<dbReference type="PANTHER" id="PTHR12227">
    <property type="entry name" value="GLYCERATE KINASE"/>
    <property type="match status" value="1"/>
</dbReference>
<reference evidence="3 4" key="1">
    <citation type="journal article" date="2015" name="Stand. Genomic Sci.">
        <title>Complete genome sequence and description of Salinispira pacifica gen. nov., sp. nov., a novel spirochaete isolated form a hypersaline microbial mat.</title>
        <authorList>
            <person name="Ben Hania W."/>
            <person name="Joseph M."/>
            <person name="Schumann P."/>
            <person name="Bunk B."/>
            <person name="Fiebig A."/>
            <person name="Sproer C."/>
            <person name="Klenk H.P."/>
            <person name="Fardeau M.L."/>
            <person name="Spring S."/>
        </authorList>
    </citation>
    <scope>NUCLEOTIDE SEQUENCE [LARGE SCALE GENOMIC DNA]</scope>
    <source>
        <strain evidence="3 4">L21-RPul-D2</strain>
    </source>
</reference>
<organism evidence="3 4">
    <name type="scientific">Salinispira pacifica</name>
    <dbReference type="NCBI Taxonomy" id="1307761"/>
    <lineage>
        <taxon>Bacteria</taxon>
        <taxon>Pseudomonadati</taxon>
        <taxon>Spirochaetota</taxon>
        <taxon>Spirochaetia</taxon>
        <taxon>Spirochaetales</taxon>
        <taxon>Spirochaetaceae</taxon>
        <taxon>Salinispira</taxon>
    </lineage>
</organism>
<dbReference type="InterPro" id="IPR038614">
    <property type="entry name" value="GK_N_sf"/>
</dbReference>
<dbReference type="Pfam" id="PF13660">
    <property type="entry name" value="DUF4147"/>
    <property type="match status" value="1"/>
</dbReference>
<dbReference type="RefSeq" id="WP_024266552.1">
    <property type="nucleotide sequence ID" value="NC_023035.1"/>
</dbReference>
<dbReference type="InterPro" id="IPR025286">
    <property type="entry name" value="MOFRL_assoc_dom"/>
</dbReference>
<dbReference type="PATRIC" id="fig|1307761.3.peg.176"/>
<dbReference type="GO" id="GO:0005737">
    <property type="term" value="C:cytoplasm"/>
    <property type="evidence" value="ECO:0007669"/>
    <property type="project" value="TreeGrafter"/>
</dbReference>
<dbReference type="EMBL" id="CP006939">
    <property type="protein sequence ID" value="AHC13619.1"/>
    <property type="molecule type" value="Genomic_DNA"/>
</dbReference>
<dbReference type="Pfam" id="PF05161">
    <property type="entry name" value="MOFRL"/>
    <property type="match status" value="1"/>
</dbReference>
<dbReference type="SUPFAM" id="SSF82544">
    <property type="entry name" value="GckA/TtuD-like"/>
    <property type="match status" value="1"/>
</dbReference>
<dbReference type="GO" id="GO:0008887">
    <property type="term" value="F:glycerate kinase activity"/>
    <property type="evidence" value="ECO:0007669"/>
    <property type="project" value="InterPro"/>
</dbReference>
<dbReference type="AlphaFoldDB" id="V5WDI7"/>
<gene>
    <name evidence="3" type="ORF">L21SP2_0175</name>
</gene>
<evidence type="ECO:0000259" key="1">
    <source>
        <dbReference type="Pfam" id="PF05161"/>
    </source>
</evidence>
<dbReference type="HOGENOM" id="CLU_032279_1_1_12"/>
<protein>
    <submittedName>
        <fullName evidence="3">D-glycerate 2-kinase</fullName>
    </submittedName>
</protein>
<name>V5WDI7_9SPIO</name>
<evidence type="ECO:0000313" key="4">
    <source>
        <dbReference type="Proteomes" id="UP000018680"/>
    </source>
</evidence>
<dbReference type="InterPro" id="IPR007835">
    <property type="entry name" value="MOFRL"/>
</dbReference>
<dbReference type="Gene3D" id="3.40.1480.10">
    <property type="entry name" value="MOFRL domain"/>
    <property type="match status" value="1"/>
</dbReference>
<keyword evidence="3" id="KW-0808">Transferase</keyword>
<keyword evidence="4" id="KW-1185">Reference proteome</keyword>
<feature type="domain" description="MOFRL" evidence="1">
    <location>
        <begin position="326"/>
        <end position="435"/>
    </location>
</feature>
<dbReference type="Proteomes" id="UP000018680">
    <property type="component" value="Chromosome"/>
</dbReference>
<evidence type="ECO:0000313" key="3">
    <source>
        <dbReference type="EMBL" id="AHC13619.1"/>
    </source>
</evidence>
<dbReference type="Gene3D" id="3.40.50.10180">
    <property type="entry name" value="Glycerate kinase, MOFRL-like N-terminal domain"/>
    <property type="match status" value="1"/>
</dbReference>
<keyword evidence="3" id="KW-0418">Kinase</keyword>
<dbReference type="STRING" id="1307761.L21SP2_0175"/>
<sequence>MKAFMEELYEEAVKRADPFQMIRDRVRYENESVYILDGDGEIHIPLSGINRILFTGAGKASAPMARAMEITFEECETAMEGLVAVKYGHTAETEFIRLKEAGHPIPDEHSVQAAREISSLLETADEKTLVFNLISGGGSSLLARPYPGIAYEQFQEMVRVLLECGADIHELNTLRKHASGMKGGRMAEIAHPAVFVNILLSDVVGDDPQVIASGPGVPDSSSFADVWKVIRKYQIEKELPDRILEHFRRGLEGDVPETPKPGSELFRKVRTVILGNNRASLNAAAECAARRGMQTLILTSRLTGEAREMAKLFAAMAMDPPDRNLVIFAGGETTVTIRGRGRGGRNQELALSYLNEMIRWGEDALGSSPWFLAAGSDGNDGPTDAAGAIIGPEEIRRLSGGPDIQEYLSHNNSYQYLAEQEIVYKTGPTNTNVCDFCFLYIP</sequence>
<accession>V5WDI7</accession>
<feature type="domain" description="MOFRL-associated" evidence="2">
    <location>
        <begin position="5"/>
        <end position="247"/>
    </location>
</feature>
<evidence type="ECO:0000259" key="2">
    <source>
        <dbReference type="Pfam" id="PF13660"/>
    </source>
</evidence>
<dbReference type="KEGG" id="slr:L21SP2_0175"/>
<dbReference type="InterPro" id="IPR039760">
    <property type="entry name" value="MOFRL_protein"/>
</dbReference>
<proteinExistence type="predicted"/>
<dbReference type="InterPro" id="IPR037035">
    <property type="entry name" value="GK-like_C_sf"/>
</dbReference>
<dbReference type="eggNOG" id="COG2379">
    <property type="taxonomic scope" value="Bacteria"/>
</dbReference>
<dbReference type="PANTHER" id="PTHR12227:SF0">
    <property type="entry name" value="GLYCERATE KINASE"/>
    <property type="match status" value="1"/>
</dbReference>
<dbReference type="OrthoDB" id="9766552at2"/>